<evidence type="ECO:0000256" key="6">
    <source>
        <dbReference type="HAMAP-Rule" id="MF_01186"/>
    </source>
</evidence>
<comment type="subunit">
    <text evidence="6">Component of the lipopolysaccharide transport and assembly complex. Interacts with LptD.</text>
</comment>
<dbReference type="Gene3D" id="3.30.160.150">
    <property type="entry name" value="Lipoprotein like domain"/>
    <property type="match status" value="1"/>
</dbReference>
<organism evidence="7 8">
    <name type="scientific">Solilutibacter silvestris</name>
    <dbReference type="NCBI Taxonomy" id="1645665"/>
    <lineage>
        <taxon>Bacteria</taxon>
        <taxon>Pseudomonadati</taxon>
        <taxon>Pseudomonadota</taxon>
        <taxon>Gammaproteobacteria</taxon>
        <taxon>Lysobacterales</taxon>
        <taxon>Lysobacteraceae</taxon>
        <taxon>Solilutibacter</taxon>
    </lineage>
</organism>
<accession>A0A2K1Q3A2</accession>
<keyword evidence="8" id="KW-1185">Reference proteome</keyword>
<keyword evidence="5 7" id="KW-0449">Lipoprotein</keyword>
<gene>
    <name evidence="6" type="primary">lptE</name>
    <name evidence="7" type="ORF">Lysil_1147</name>
</gene>
<evidence type="ECO:0000256" key="1">
    <source>
        <dbReference type="ARBA" id="ARBA00022729"/>
    </source>
</evidence>
<keyword evidence="3" id="KW-0564">Palmitate</keyword>
<keyword evidence="1" id="KW-0732">Signal</keyword>
<evidence type="ECO:0000313" key="8">
    <source>
        <dbReference type="Proteomes" id="UP000236220"/>
    </source>
</evidence>
<evidence type="ECO:0000313" key="7">
    <source>
        <dbReference type="EMBL" id="PNS09518.1"/>
    </source>
</evidence>
<protein>
    <recommendedName>
        <fullName evidence="6">LPS-assembly lipoprotein LptE</fullName>
    </recommendedName>
</protein>
<dbReference type="AlphaFoldDB" id="A0A2K1Q3A2"/>
<keyword evidence="4 6" id="KW-0998">Cell outer membrane</keyword>
<dbReference type="GO" id="GO:0043165">
    <property type="term" value="P:Gram-negative-bacterium-type cell outer membrane assembly"/>
    <property type="evidence" value="ECO:0007669"/>
    <property type="project" value="UniProtKB-UniRule"/>
</dbReference>
<dbReference type="GO" id="GO:0015920">
    <property type="term" value="P:lipopolysaccharide transport"/>
    <property type="evidence" value="ECO:0007669"/>
    <property type="project" value="TreeGrafter"/>
</dbReference>
<dbReference type="Pfam" id="PF04390">
    <property type="entry name" value="LptE"/>
    <property type="match status" value="1"/>
</dbReference>
<dbReference type="InterPro" id="IPR007485">
    <property type="entry name" value="LPS_assembly_LptE"/>
</dbReference>
<evidence type="ECO:0000256" key="2">
    <source>
        <dbReference type="ARBA" id="ARBA00023136"/>
    </source>
</evidence>
<proteinExistence type="inferred from homology"/>
<evidence type="ECO:0000256" key="5">
    <source>
        <dbReference type="ARBA" id="ARBA00023288"/>
    </source>
</evidence>
<name>A0A2K1Q3A2_9GAMM</name>
<dbReference type="GO" id="GO:0001530">
    <property type="term" value="F:lipopolysaccharide binding"/>
    <property type="evidence" value="ECO:0007669"/>
    <property type="project" value="TreeGrafter"/>
</dbReference>
<sequence length="182" mass="19467">MGATLVTLTASRSVPMKRLLVPVLALALSGCGFHLREAVQLPSDLGPVRVVSSDPYSPLGEALSEAMTRAGAVPADPKESVGVATLEVISERWGDIPISLDQYGRAQEFSLRYAVIFALRGANGKDVVPQQAIELTRDYVAPAADAVGKASEHELLAKEMRRDMAAAVMRRIDAVSRKINAK</sequence>
<dbReference type="PANTHER" id="PTHR38098">
    <property type="entry name" value="LPS-ASSEMBLY LIPOPROTEIN LPTE"/>
    <property type="match status" value="1"/>
</dbReference>
<dbReference type="HAMAP" id="MF_01186">
    <property type="entry name" value="LPS_assembly_LptE"/>
    <property type="match status" value="1"/>
</dbReference>
<dbReference type="PANTHER" id="PTHR38098:SF1">
    <property type="entry name" value="LPS-ASSEMBLY LIPOPROTEIN LPTE"/>
    <property type="match status" value="1"/>
</dbReference>
<dbReference type="EMBL" id="NPZB01000001">
    <property type="protein sequence ID" value="PNS09518.1"/>
    <property type="molecule type" value="Genomic_DNA"/>
</dbReference>
<dbReference type="GO" id="GO:0009279">
    <property type="term" value="C:cell outer membrane"/>
    <property type="evidence" value="ECO:0007669"/>
    <property type="project" value="UniProtKB-UniRule"/>
</dbReference>
<dbReference type="Proteomes" id="UP000236220">
    <property type="component" value="Unassembled WGS sequence"/>
</dbReference>
<keyword evidence="2 6" id="KW-0472">Membrane</keyword>
<comment type="caution">
    <text evidence="7">The sequence shown here is derived from an EMBL/GenBank/DDBJ whole genome shotgun (WGS) entry which is preliminary data.</text>
</comment>
<reference evidence="7 8" key="1">
    <citation type="submission" date="2017-08" db="EMBL/GenBank/DDBJ databases">
        <title>Lysobacter sylvestris genome.</title>
        <authorList>
            <person name="Zhang D.-C."/>
            <person name="Albuquerque L."/>
            <person name="Franca L."/>
            <person name="Froufe H.J.C."/>
            <person name="Barroso C."/>
            <person name="Egas C."/>
            <person name="Da Costa M."/>
            <person name="Margesin R."/>
        </authorList>
    </citation>
    <scope>NUCLEOTIDE SEQUENCE [LARGE SCALE GENOMIC DNA]</scope>
    <source>
        <strain evidence="7 8">AM20-91</strain>
    </source>
</reference>
<comment type="function">
    <text evidence="6">Together with LptD, is involved in the assembly of lipopolysaccharide (LPS) at the surface of the outer membrane. Required for the proper assembly of LptD. Binds LPS and may serve as the LPS recognition site at the outer membrane.</text>
</comment>
<dbReference type="GO" id="GO:1990351">
    <property type="term" value="C:transporter complex"/>
    <property type="evidence" value="ECO:0007669"/>
    <property type="project" value="TreeGrafter"/>
</dbReference>
<evidence type="ECO:0000256" key="4">
    <source>
        <dbReference type="ARBA" id="ARBA00023237"/>
    </source>
</evidence>
<comment type="similarity">
    <text evidence="6">Belongs to the LptE lipoprotein family.</text>
</comment>
<evidence type="ECO:0000256" key="3">
    <source>
        <dbReference type="ARBA" id="ARBA00023139"/>
    </source>
</evidence>